<accession>A0ABR1SZX1</accession>
<feature type="region of interest" description="Disordered" evidence="1">
    <location>
        <begin position="146"/>
        <end position="165"/>
    </location>
</feature>
<evidence type="ECO:0000313" key="3">
    <source>
        <dbReference type="EMBL" id="KAK8039381.1"/>
    </source>
</evidence>
<name>A0ABR1SZX1_9PEZI</name>
<dbReference type="Proteomes" id="UP001444661">
    <property type="component" value="Unassembled WGS sequence"/>
</dbReference>
<gene>
    <name evidence="3" type="ORF">PG993_007792</name>
</gene>
<comment type="caution">
    <text evidence="3">The sequence shown here is derived from an EMBL/GenBank/DDBJ whole genome shotgun (WGS) entry which is preliminary data.</text>
</comment>
<feature type="compositionally biased region" description="Polar residues" evidence="1">
    <location>
        <begin position="197"/>
        <end position="208"/>
    </location>
</feature>
<proteinExistence type="predicted"/>
<reference evidence="3 4" key="1">
    <citation type="submission" date="2023-01" db="EMBL/GenBank/DDBJ databases">
        <title>Analysis of 21 Apiospora genomes using comparative genomics revels a genus with tremendous synthesis potential of carbohydrate active enzymes and secondary metabolites.</title>
        <authorList>
            <person name="Sorensen T."/>
        </authorList>
    </citation>
    <scope>NUCLEOTIDE SEQUENCE [LARGE SCALE GENOMIC DNA]</scope>
    <source>
        <strain evidence="3 4">CBS 33761</strain>
    </source>
</reference>
<organism evidence="3 4">
    <name type="scientific">Apiospora rasikravindrae</name>
    <dbReference type="NCBI Taxonomy" id="990691"/>
    <lineage>
        <taxon>Eukaryota</taxon>
        <taxon>Fungi</taxon>
        <taxon>Dikarya</taxon>
        <taxon>Ascomycota</taxon>
        <taxon>Pezizomycotina</taxon>
        <taxon>Sordariomycetes</taxon>
        <taxon>Xylariomycetidae</taxon>
        <taxon>Amphisphaeriales</taxon>
        <taxon>Apiosporaceae</taxon>
        <taxon>Apiospora</taxon>
    </lineage>
</organism>
<evidence type="ECO:0000313" key="4">
    <source>
        <dbReference type="Proteomes" id="UP001444661"/>
    </source>
</evidence>
<evidence type="ECO:0000259" key="2">
    <source>
        <dbReference type="Pfam" id="PF20253"/>
    </source>
</evidence>
<evidence type="ECO:0000256" key="1">
    <source>
        <dbReference type="SAM" id="MobiDB-lite"/>
    </source>
</evidence>
<dbReference type="PANTHER" id="PTHR38795">
    <property type="entry name" value="DUF6604 DOMAIN-CONTAINING PROTEIN"/>
    <property type="match status" value="1"/>
</dbReference>
<sequence>MNSSLPGELLATHHQYKLDTEFVAGWLVENATKCGFKLADTATPTPSGPRLKGKARKQAREAMNSTNLKRKIKVSEIVKMATTIANFKSRPSIPQALGRLFSRAINARRGCTEWYEKSGHGDIESNKRHKHFTKVLTEAWDTLRPFQASNKKRAEPKAKTDADTRKEDAPLPFLNRFSQLHVQETSTDRDDVDEPSQADTAPESQQDASFKLPGITPVAIEKDEGDIEADFFFAIYVFLGDINKLGRFVEQLWLDYTSGKMELGVVSLLTNVAIHLVGRAEQAFDLCTQRPKKYPASKFPVWSLPALFLYKQHQDDPLFQEMDIHDFVLPSTWIIPMEGEHAIFCMWPVYNAVKSTVWCLEQDIKTLHNLKHVSSGAPRLPYNYECNEQDGETLRRIREMLPGFQATSVESEDSFAQDEITRGIFEIFRSGTLPVWAVFGIQILLNIQDILRSTPSKQPLEELQLHTQNMLETANLYKRESNPLGKTAKDHTCTKEWVEFCLEDMKELILEDGFRHRVRKMLTSLGISEEAIMKRNYVQEEYFFLKRHPLRCGVLKYCLYFRSHCTGLCFENSWSGLTSLIHVYAACRRLHPEDPVWPDMELFLHNQDVEHLFVGGLPRSTGEAVRKSVLAFGCRGKLRPTTGVPKVRKVSDPESYA</sequence>
<protein>
    <recommendedName>
        <fullName evidence="2">DUF6604 domain-containing protein</fullName>
    </recommendedName>
</protein>
<feature type="domain" description="DUF6604" evidence="2">
    <location>
        <begin position="14"/>
        <end position="284"/>
    </location>
</feature>
<dbReference type="InterPro" id="IPR046539">
    <property type="entry name" value="DUF6604"/>
</dbReference>
<feature type="region of interest" description="Disordered" evidence="1">
    <location>
        <begin position="43"/>
        <end position="64"/>
    </location>
</feature>
<feature type="compositionally biased region" description="Basic and acidic residues" evidence="1">
    <location>
        <begin position="152"/>
        <end position="165"/>
    </location>
</feature>
<dbReference type="PANTHER" id="PTHR38795:SF1">
    <property type="entry name" value="DUF6604 DOMAIN-CONTAINING PROTEIN"/>
    <property type="match status" value="1"/>
</dbReference>
<keyword evidence="4" id="KW-1185">Reference proteome</keyword>
<dbReference type="EMBL" id="JAQQWK010000006">
    <property type="protein sequence ID" value="KAK8039381.1"/>
    <property type="molecule type" value="Genomic_DNA"/>
</dbReference>
<feature type="region of interest" description="Disordered" evidence="1">
    <location>
        <begin position="184"/>
        <end position="208"/>
    </location>
</feature>
<dbReference type="Pfam" id="PF20253">
    <property type="entry name" value="DUF6604"/>
    <property type="match status" value="1"/>
</dbReference>